<reference evidence="2 3" key="1">
    <citation type="submission" date="2021-05" db="EMBL/GenBank/DDBJ databases">
        <title>Genome Assembly of Synthetic Allotetraploid Brassica napus Reveals Homoeologous Exchanges between Subgenomes.</title>
        <authorList>
            <person name="Davis J.T."/>
        </authorList>
    </citation>
    <scope>NUCLEOTIDE SEQUENCE [LARGE SCALE GENOMIC DNA]</scope>
    <source>
        <strain evidence="3">cv. Da-Ae</strain>
        <tissue evidence="2">Seedling</tissue>
    </source>
</reference>
<sequence length="184" mass="21357">MVKNGQNNWLICNVFNLIYTSLNFIFFTFSCVMTTLTLVRSTHSKKSMRLKVTVLDFEQCQSQTFSWFHDCYATEKILTLENDKAGKDKIINYLQNLADMVVSKFPELLGVDDTIMLRFRKKKKEQDRAEMHKSLQIILSNLTRGLGNWTDTILTLVPFASVELMASKRLMKVPYHSTVIMKNI</sequence>
<evidence type="ECO:0000313" key="2">
    <source>
        <dbReference type="EMBL" id="KAH0937683.1"/>
    </source>
</evidence>
<protein>
    <submittedName>
        <fullName evidence="2">Uncharacterized protein</fullName>
    </submittedName>
</protein>
<organism evidence="2 3">
    <name type="scientific">Brassica napus</name>
    <name type="common">Rape</name>
    <dbReference type="NCBI Taxonomy" id="3708"/>
    <lineage>
        <taxon>Eukaryota</taxon>
        <taxon>Viridiplantae</taxon>
        <taxon>Streptophyta</taxon>
        <taxon>Embryophyta</taxon>
        <taxon>Tracheophyta</taxon>
        <taxon>Spermatophyta</taxon>
        <taxon>Magnoliopsida</taxon>
        <taxon>eudicotyledons</taxon>
        <taxon>Gunneridae</taxon>
        <taxon>Pentapetalae</taxon>
        <taxon>rosids</taxon>
        <taxon>malvids</taxon>
        <taxon>Brassicales</taxon>
        <taxon>Brassicaceae</taxon>
        <taxon>Brassiceae</taxon>
        <taxon>Brassica</taxon>
    </lineage>
</organism>
<evidence type="ECO:0000256" key="1">
    <source>
        <dbReference type="SAM" id="Phobius"/>
    </source>
</evidence>
<keyword evidence="1" id="KW-0812">Transmembrane</keyword>
<feature type="transmembrane region" description="Helical" evidence="1">
    <location>
        <begin position="17"/>
        <end position="39"/>
    </location>
</feature>
<name>A0ABQ8E8E4_BRANA</name>
<accession>A0ABQ8E8E4</accession>
<keyword evidence="1" id="KW-0472">Membrane</keyword>
<dbReference type="PROSITE" id="PS51257">
    <property type="entry name" value="PROKAR_LIPOPROTEIN"/>
    <property type="match status" value="1"/>
</dbReference>
<comment type="caution">
    <text evidence="2">The sequence shown here is derived from an EMBL/GenBank/DDBJ whole genome shotgun (WGS) entry which is preliminary data.</text>
</comment>
<dbReference type="Proteomes" id="UP000824890">
    <property type="component" value="Unassembled WGS sequence"/>
</dbReference>
<dbReference type="EMBL" id="JAGKQM010000002">
    <property type="protein sequence ID" value="KAH0937683.1"/>
    <property type="molecule type" value="Genomic_DNA"/>
</dbReference>
<evidence type="ECO:0000313" key="3">
    <source>
        <dbReference type="Proteomes" id="UP000824890"/>
    </source>
</evidence>
<gene>
    <name evidence="2" type="ORF">HID58_005144</name>
</gene>
<keyword evidence="1" id="KW-1133">Transmembrane helix</keyword>
<keyword evidence="3" id="KW-1185">Reference proteome</keyword>
<proteinExistence type="predicted"/>